<reference evidence="2 4" key="1">
    <citation type="submission" date="2008-03" db="EMBL/GenBank/DDBJ databases">
        <title>Annotation of Ixodes scapularis.</title>
        <authorList>
            <consortium name="Ixodes scapularis Genome Project Consortium"/>
            <person name="Caler E."/>
            <person name="Hannick L.I."/>
            <person name="Bidwell S."/>
            <person name="Joardar V."/>
            <person name="Thiagarajan M."/>
            <person name="Amedeo P."/>
            <person name="Galinsky K.J."/>
            <person name="Schobel S."/>
            <person name="Inman J."/>
            <person name="Hostetler J."/>
            <person name="Miller J."/>
            <person name="Hammond M."/>
            <person name="Megy K."/>
            <person name="Lawson D."/>
            <person name="Kodira C."/>
            <person name="Sutton G."/>
            <person name="Meyer J."/>
            <person name="Hill C.A."/>
            <person name="Birren B."/>
            <person name="Nene V."/>
            <person name="Collins F."/>
            <person name="Alarcon-Chaidez F."/>
            <person name="Wikel S."/>
            <person name="Strausberg R."/>
        </authorList>
    </citation>
    <scope>NUCLEOTIDE SEQUENCE [LARGE SCALE GENOMIC DNA]</scope>
    <source>
        <strain evidence="4">Wikel</strain>
        <strain evidence="2">Wikel colony</strain>
    </source>
</reference>
<name>B7QKU8_IXOSC</name>
<dbReference type="VEuPathDB" id="VectorBase:ISCI014278"/>
<dbReference type="PaxDb" id="6945-B7QKU8"/>
<protein>
    <submittedName>
        <fullName evidence="2 3">Uncharacterized protein</fullName>
    </submittedName>
</protein>
<dbReference type="VEuPathDB" id="VectorBase:ISCW014278"/>
<dbReference type="HOGENOM" id="CLU_1442586_0_0_1"/>
<evidence type="ECO:0000313" key="3">
    <source>
        <dbReference type="EnsemblMetazoa" id="ISCW014278-PA"/>
    </source>
</evidence>
<sequence length="188" mass="19733">MLPSAFWHECTFRRLNRERGNMMEVCTVPQTGAVPRTVCLGSPGEKVKTSIPSTGVRRRPRAPRASFVFLSDCPTTGVDGSAGGSDASPSTSGVAAGAASATAAFPRAIAHEWTGPNPFPGEHQRRRPPAPQITQSVCRPRRGQPSTVRVAAAAVRSTQHLKRTAGSVRAAGMPASGTADASRDPPRP</sequence>
<gene>
    <name evidence="2" type="ORF">IscW_ISCW014278</name>
</gene>
<dbReference type="EMBL" id="ABJB010106878">
    <property type="status" value="NOT_ANNOTATED_CDS"/>
    <property type="molecule type" value="Genomic_DNA"/>
</dbReference>
<dbReference type="Proteomes" id="UP000001555">
    <property type="component" value="Unassembled WGS sequence"/>
</dbReference>
<dbReference type="InParanoid" id="B7QKU8"/>
<evidence type="ECO:0000256" key="1">
    <source>
        <dbReference type="SAM" id="MobiDB-lite"/>
    </source>
</evidence>
<accession>B7QKU8</accession>
<reference evidence="3" key="2">
    <citation type="submission" date="2020-05" db="UniProtKB">
        <authorList>
            <consortium name="EnsemblMetazoa"/>
        </authorList>
    </citation>
    <scope>IDENTIFICATION</scope>
    <source>
        <strain evidence="3">wikel</strain>
    </source>
</reference>
<dbReference type="EnsemblMetazoa" id="ISCW014278-RA">
    <property type="protein sequence ID" value="ISCW014278-PA"/>
    <property type="gene ID" value="ISCW014278"/>
</dbReference>
<dbReference type="AlphaFoldDB" id="B7QKU8"/>
<organism>
    <name type="scientific">Ixodes scapularis</name>
    <name type="common">Black-legged tick</name>
    <name type="synonym">Deer tick</name>
    <dbReference type="NCBI Taxonomy" id="6945"/>
    <lineage>
        <taxon>Eukaryota</taxon>
        <taxon>Metazoa</taxon>
        <taxon>Ecdysozoa</taxon>
        <taxon>Arthropoda</taxon>
        <taxon>Chelicerata</taxon>
        <taxon>Arachnida</taxon>
        <taxon>Acari</taxon>
        <taxon>Parasitiformes</taxon>
        <taxon>Ixodida</taxon>
        <taxon>Ixodoidea</taxon>
        <taxon>Ixodidae</taxon>
        <taxon>Ixodinae</taxon>
        <taxon>Ixodes</taxon>
    </lineage>
</organism>
<proteinExistence type="predicted"/>
<feature type="region of interest" description="Disordered" evidence="1">
    <location>
        <begin position="114"/>
        <end position="188"/>
    </location>
</feature>
<evidence type="ECO:0000313" key="4">
    <source>
        <dbReference type="Proteomes" id="UP000001555"/>
    </source>
</evidence>
<dbReference type="EMBL" id="DS962113">
    <property type="protein sequence ID" value="EEC19470.1"/>
    <property type="molecule type" value="Genomic_DNA"/>
</dbReference>
<evidence type="ECO:0000313" key="2">
    <source>
        <dbReference type="EMBL" id="EEC19470.1"/>
    </source>
</evidence>
<keyword evidence="4" id="KW-1185">Reference proteome</keyword>